<dbReference type="AlphaFoldDB" id="A0A232FKH4"/>
<dbReference type="Proteomes" id="UP000215335">
    <property type="component" value="Unassembled WGS sequence"/>
</dbReference>
<organism evidence="1 2">
    <name type="scientific">Trichomalopsis sarcophagae</name>
    <dbReference type="NCBI Taxonomy" id="543379"/>
    <lineage>
        <taxon>Eukaryota</taxon>
        <taxon>Metazoa</taxon>
        <taxon>Ecdysozoa</taxon>
        <taxon>Arthropoda</taxon>
        <taxon>Hexapoda</taxon>
        <taxon>Insecta</taxon>
        <taxon>Pterygota</taxon>
        <taxon>Neoptera</taxon>
        <taxon>Endopterygota</taxon>
        <taxon>Hymenoptera</taxon>
        <taxon>Apocrita</taxon>
        <taxon>Proctotrupomorpha</taxon>
        <taxon>Chalcidoidea</taxon>
        <taxon>Pteromalidae</taxon>
        <taxon>Pteromalinae</taxon>
        <taxon>Trichomalopsis</taxon>
    </lineage>
</organism>
<keyword evidence="2" id="KW-1185">Reference proteome</keyword>
<evidence type="ECO:0000313" key="1">
    <source>
        <dbReference type="EMBL" id="OXU31256.1"/>
    </source>
</evidence>
<gene>
    <name evidence="1" type="ORF">TSAR_012158</name>
</gene>
<comment type="caution">
    <text evidence="1">The sequence shown here is derived from an EMBL/GenBank/DDBJ whole genome shotgun (WGS) entry which is preliminary data.</text>
</comment>
<reference evidence="1 2" key="1">
    <citation type="journal article" date="2017" name="Curr. Biol.">
        <title>The Evolution of Venom by Co-option of Single-Copy Genes.</title>
        <authorList>
            <person name="Martinson E.O."/>
            <person name="Mrinalini"/>
            <person name="Kelkar Y.D."/>
            <person name="Chang C.H."/>
            <person name="Werren J.H."/>
        </authorList>
    </citation>
    <scope>NUCLEOTIDE SEQUENCE [LARGE SCALE GENOMIC DNA]</scope>
    <source>
        <strain evidence="1 2">Alberta</strain>
        <tissue evidence="1">Whole body</tissue>
    </source>
</reference>
<protein>
    <submittedName>
        <fullName evidence="1">Uncharacterized protein</fullName>
    </submittedName>
</protein>
<name>A0A232FKH4_9HYME</name>
<sequence length="225" mass="25926">GFKGQNGEYITKELAYIDPNEPAAVPQLVTFQPPYSWYDLSNDVKCTNLWLKYSFHRLKWSEGDIPYEKVDEVCASLLDLSPTGNVIIWVKGAQKKEWLQPYFPHIYNIEDLECPSLKTPAFWSPMVCTRHLPGRKENGAVTNFWLRTLRQDFTFPLHVYKDYYTSSSDSDTTTIESLNAVAKSLPFLPRKKIKDLEISKKYKISKCKNPNKIRCKDSTGVGCKL</sequence>
<proteinExistence type="predicted"/>
<dbReference type="OrthoDB" id="7612378at2759"/>
<feature type="non-terminal residue" evidence="1">
    <location>
        <position position="1"/>
    </location>
</feature>
<accession>A0A232FKH4</accession>
<dbReference type="EMBL" id="NNAY01000073">
    <property type="protein sequence ID" value="OXU31256.1"/>
    <property type="molecule type" value="Genomic_DNA"/>
</dbReference>
<evidence type="ECO:0000313" key="2">
    <source>
        <dbReference type="Proteomes" id="UP000215335"/>
    </source>
</evidence>